<name>A0A8J5M494_ZINOF</name>
<reference evidence="2 3" key="1">
    <citation type="submission" date="2020-08" db="EMBL/GenBank/DDBJ databases">
        <title>Plant Genome Project.</title>
        <authorList>
            <person name="Zhang R.-G."/>
        </authorList>
    </citation>
    <scope>NUCLEOTIDE SEQUENCE [LARGE SCALE GENOMIC DNA]</scope>
    <source>
        <tissue evidence="2">Rhizome</tissue>
    </source>
</reference>
<organism evidence="2 3">
    <name type="scientific">Zingiber officinale</name>
    <name type="common">Ginger</name>
    <name type="synonym">Amomum zingiber</name>
    <dbReference type="NCBI Taxonomy" id="94328"/>
    <lineage>
        <taxon>Eukaryota</taxon>
        <taxon>Viridiplantae</taxon>
        <taxon>Streptophyta</taxon>
        <taxon>Embryophyta</taxon>
        <taxon>Tracheophyta</taxon>
        <taxon>Spermatophyta</taxon>
        <taxon>Magnoliopsida</taxon>
        <taxon>Liliopsida</taxon>
        <taxon>Zingiberales</taxon>
        <taxon>Zingiberaceae</taxon>
        <taxon>Zingiber</taxon>
    </lineage>
</organism>
<feature type="region of interest" description="Disordered" evidence="1">
    <location>
        <begin position="220"/>
        <end position="245"/>
    </location>
</feature>
<dbReference type="PANTHER" id="PTHR33168">
    <property type="entry name" value="STRESS INDUCED PROTEIN-RELATED"/>
    <property type="match status" value="1"/>
</dbReference>
<comment type="caution">
    <text evidence="2">The sequence shown here is derived from an EMBL/GenBank/DDBJ whole genome shotgun (WGS) entry which is preliminary data.</text>
</comment>
<evidence type="ECO:0000313" key="2">
    <source>
        <dbReference type="EMBL" id="KAG6533891.1"/>
    </source>
</evidence>
<accession>A0A8J5M494</accession>
<evidence type="ECO:0000256" key="1">
    <source>
        <dbReference type="SAM" id="MobiDB-lite"/>
    </source>
</evidence>
<dbReference type="AlphaFoldDB" id="A0A8J5M494"/>
<sequence length="245" mass="26226">MGFDHHISASTPPSLAHRLRSSIYLSCCFAGGGSGGDGEDGRSPVLIRVSAAWIRRKAQELLKVGGKCRSLVSRIKRRHRSHRHFGYDPLSYALNFDEGHDSDEGSGGRGEFLPRGFLSRLPPSPLHPVSAGVFFLLLQRAKAKRFPFELSGGTRASRENNVASIRGYPVRSPASGLRSRKNLVAACMGDGGAMAIEVMKIEQSCVENKQPGVALSSSMSEGSYGFSGMSPSVCSSSRSSPSHSS</sequence>
<proteinExistence type="predicted"/>
<protein>
    <submittedName>
        <fullName evidence="2">Uncharacterized protein</fullName>
    </submittedName>
</protein>
<gene>
    <name evidence="2" type="ORF">ZIOFF_007769</name>
</gene>
<dbReference type="Proteomes" id="UP000734854">
    <property type="component" value="Unassembled WGS sequence"/>
</dbReference>
<keyword evidence="3" id="KW-1185">Reference proteome</keyword>
<dbReference type="EMBL" id="JACMSC010000002">
    <property type="protein sequence ID" value="KAG6533891.1"/>
    <property type="molecule type" value="Genomic_DNA"/>
</dbReference>
<evidence type="ECO:0000313" key="3">
    <source>
        <dbReference type="Proteomes" id="UP000734854"/>
    </source>
</evidence>